<evidence type="ECO:0000256" key="8">
    <source>
        <dbReference type="ARBA" id="ARBA00022989"/>
    </source>
</evidence>
<comment type="caution">
    <text evidence="16">The sequence shown here is derived from an EMBL/GenBank/DDBJ whole genome shotgun (WGS) entry which is preliminary data.</text>
</comment>
<feature type="binding site" description="axial binding residue" evidence="14">
    <location>
        <position position="434"/>
    </location>
    <ligand>
        <name>heme</name>
        <dbReference type="ChEBI" id="CHEBI:30413"/>
    </ligand>
    <ligandPart>
        <name>Fe</name>
        <dbReference type="ChEBI" id="CHEBI:18248"/>
    </ligandPart>
</feature>
<keyword evidence="17" id="KW-1185">Reference proteome</keyword>
<dbReference type="PANTHER" id="PTHR46300">
    <property type="entry name" value="P450, PUTATIVE (EUROFUNG)-RELATED-RELATED"/>
    <property type="match status" value="1"/>
</dbReference>
<keyword evidence="12" id="KW-0472">Membrane</keyword>
<evidence type="ECO:0000256" key="1">
    <source>
        <dbReference type="ARBA" id="ARBA00001971"/>
    </source>
</evidence>
<evidence type="ECO:0000313" key="17">
    <source>
        <dbReference type="Proteomes" id="UP000467700"/>
    </source>
</evidence>
<dbReference type="GO" id="GO:0004497">
    <property type="term" value="F:monooxygenase activity"/>
    <property type="evidence" value="ECO:0007669"/>
    <property type="project" value="UniProtKB-KW"/>
</dbReference>
<comment type="cofactor">
    <cofactor evidence="1 14">
        <name>heme</name>
        <dbReference type="ChEBI" id="CHEBI:30413"/>
    </cofactor>
</comment>
<name>A0A8S0WSF9_CYCAE</name>
<evidence type="ECO:0000256" key="3">
    <source>
        <dbReference type="ARBA" id="ARBA00005179"/>
    </source>
</evidence>
<evidence type="ECO:0000313" key="16">
    <source>
        <dbReference type="EMBL" id="CAA7269797.1"/>
    </source>
</evidence>
<evidence type="ECO:0000256" key="5">
    <source>
        <dbReference type="ARBA" id="ARBA00022617"/>
    </source>
</evidence>
<dbReference type="PRINTS" id="PR00463">
    <property type="entry name" value="EP450I"/>
</dbReference>
<keyword evidence="13" id="KW-0325">Glycoprotein</keyword>
<dbReference type="AlphaFoldDB" id="A0A8S0WSF9"/>
<dbReference type="InterPro" id="IPR001128">
    <property type="entry name" value="Cyt_P450"/>
</dbReference>
<comment type="pathway">
    <text evidence="3">Secondary metabolite biosynthesis.</text>
</comment>
<dbReference type="PROSITE" id="PS00086">
    <property type="entry name" value="CYTOCHROME_P450"/>
    <property type="match status" value="1"/>
</dbReference>
<dbReference type="EMBL" id="CACVBS010000080">
    <property type="protein sequence ID" value="CAA7269797.1"/>
    <property type="molecule type" value="Genomic_DNA"/>
</dbReference>
<dbReference type="PRINTS" id="PR00385">
    <property type="entry name" value="P450"/>
</dbReference>
<evidence type="ECO:0000256" key="15">
    <source>
        <dbReference type="RuleBase" id="RU000461"/>
    </source>
</evidence>
<dbReference type="Pfam" id="PF00067">
    <property type="entry name" value="p450"/>
    <property type="match status" value="1"/>
</dbReference>
<comment type="similarity">
    <text evidence="4 15">Belongs to the cytochrome P450 family.</text>
</comment>
<evidence type="ECO:0000256" key="13">
    <source>
        <dbReference type="ARBA" id="ARBA00023180"/>
    </source>
</evidence>
<dbReference type="InterPro" id="IPR050364">
    <property type="entry name" value="Cytochrome_P450_fung"/>
</dbReference>
<reference evidence="16 17" key="1">
    <citation type="submission" date="2020-01" db="EMBL/GenBank/DDBJ databases">
        <authorList>
            <person name="Gupta K D."/>
        </authorList>
    </citation>
    <scope>NUCLEOTIDE SEQUENCE [LARGE SCALE GENOMIC DNA]</scope>
</reference>
<keyword evidence="6" id="KW-0812">Transmembrane</keyword>
<keyword evidence="11 15" id="KW-0503">Monooxygenase</keyword>
<dbReference type="PANTHER" id="PTHR46300:SF2">
    <property type="entry name" value="CYTOCHROME P450 MONOOXYGENASE ALNH-RELATED"/>
    <property type="match status" value="1"/>
</dbReference>
<evidence type="ECO:0000256" key="4">
    <source>
        <dbReference type="ARBA" id="ARBA00010617"/>
    </source>
</evidence>
<keyword evidence="8" id="KW-1133">Transmembrane helix</keyword>
<evidence type="ECO:0000256" key="11">
    <source>
        <dbReference type="ARBA" id="ARBA00023033"/>
    </source>
</evidence>
<keyword evidence="7 14" id="KW-0479">Metal-binding</keyword>
<evidence type="ECO:0000256" key="9">
    <source>
        <dbReference type="ARBA" id="ARBA00023002"/>
    </source>
</evidence>
<accession>A0A8S0WSF9</accession>
<keyword evidence="10 14" id="KW-0408">Iron</keyword>
<evidence type="ECO:0000256" key="7">
    <source>
        <dbReference type="ARBA" id="ARBA00022723"/>
    </source>
</evidence>
<comment type="subcellular location">
    <subcellularLocation>
        <location evidence="2">Membrane</location>
        <topology evidence="2">Single-pass membrane protein</topology>
    </subcellularLocation>
</comment>
<dbReference type="GO" id="GO:0016705">
    <property type="term" value="F:oxidoreductase activity, acting on paired donors, with incorporation or reduction of molecular oxygen"/>
    <property type="evidence" value="ECO:0007669"/>
    <property type="project" value="InterPro"/>
</dbReference>
<keyword evidence="9 15" id="KW-0560">Oxidoreductase</keyword>
<evidence type="ECO:0000256" key="10">
    <source>
        <dbReference type="ARBA" id="ARBA00023004"/>
    </source>
</evidence>
<proteinExistence type="inferred from homology"/>
<evidence type="ECO:0000256" key="14">
    <source>
        <dbReference type="PIRSR" id="PIRSR602401-1"/>
    </source>
</evidence>
<evidence type="ECO:0000256" key="6">
    <source>
        <dbReference type="ARBA" id="ARBA00022692"/>
    </source>
</evidence>
<dbReference type="InterPro" id="IPR017972">
    <property type="entry name" value="Cyt_P450_CS"/>
</dbReference>
<dbReference type="GO" id="GO:0005506">
    <property type="term" value="F:iron ion binding"/>
    <property type="evidence" value="ECO:0007669"/>
    <property type="project" value="InterPro"/>
</dbReference>
<dbReference type="OrthoDB" id="1470350at2759"/>
<evidence type="ECO:0008006" key="18">
    <source>
        <dbReference type="Google" id="ProtNLM"/>
    </source>
</evidence>
<dbReference type="Gene3D" id="1.10.630.10">
    <property type="entry name" value="Cytochrome P450"/>
    <property type="match status" value="1"/>
</dbReference>
<evidence type="ECO:0000256" key="12">
    <source>
        <dbReference type="ARBA" id="ARBA00023136"/>
    </source>
</evidence>
<keyword evidence="5 14" id="KW-0349">Heme</keyword>
<organism evidence="16 17">
    <name type="scientific">Cyclocybe aegerita</name>
    <name type="common">Black poplar mushroom</name>
    <name type="synonym">Agrocybe aegerita</name>
    <dbReference type="NCBI Taxonomy" id="1973307"/>
    <lineage>
        <taxon>Eukaryota</taxon>
        <taxon>Fungi</taxon>
        <taxon>Dikarya</taxon>
        <taxon>Basidiomycota</taxon>
        <taxon>Agaricomycotina</taxon>
        <taxon>Agaricomycetes</taxon>
        <taxon>Agaricomycetidae</taxon>
        <taxon>Agaricales</taxon>
        <taxon>Agaricineae</taxon>
        <taxon>Bolbitiaceae</taxon>
        <taxon>Cyclocybe</taxon>
    </lineage>
</organism>
<gene>
    <name evidence="16" type="ORF">AAE3_LOCUS12072</name>
</gene>
<dbReference type="InterPro" id="IPR002401">
    <property type="entry name" value="Cyt_P450_E_grp-I"/>
</dbReference>
<sequence>MLWIWVFPLSAGLVAFTSFVFPRRKGPLPPGPLRWPLIGNGLNLWYKHPWKVYARWAQEYRSDILSLQIPGATIIILNTEHAVQDLFVKRGLIYSDRPYTAFFEKLGISRIFVFQDYGERWKNNRKTFKQYLGTEMESVIRSNELSSSRRLLVSLLESNDHQMEFRQAVNDFFLSATYGVPPSQQGEHVALTQESAVLLKRLMIQGLVFDFLPFLTSLLAWFTTAGVTRGVGVVGDLVDKMMRAPFESAKADSIQGTHRVSVAGRFFRLDEESSNVSNDEEISIIDVLGTSYAAGTDTVVALINSFALAMVLYPDVQRKAYEILDFTLCGRLPELKDCGTIPYIDALIHEVVRWNPVAPLGVPHILSQDDVYEGYVLPKGSICIANTWNILHDEERYGPNVDEFIPERFLNADGTLDETRAKTDAAFGFGRRICPGENIAREFAWILFASVLSAYELVDARDKDGKLLDRSTIEYTTEIVSSAPHFKCRFSLRPGITEAMIREAVRPVD</sequence>
<protein>
    <recommendedName>
        <fullName evidence="18">Cytochrome P450</fullName>
    </recommendedName>
</protein>
<dbReference type="GO" id="GO:0016020">
    <property type="term" value="C:membrane"/>
    <property type="evidence" value="ECO:0007669"/>
    <property type="project" value="UniProtKB-SubCell"/>
</dbReference>
<dbReference type="GO" id="GO:0020037">
    <property type="term" value="F:heme binding"/>
    <property type="evidence" value="ECO:0007669"/>
    <property type="project" value="InterPro"/>
</dbReference>
<dbReference type="Proteomes" id="UP000467700">
    <property type="component" value="Unassembled WGS sequence"/>
</dbReference>
<dbReference type="InterPro" id="IPR036396">
    <property type="entry name" value="Cyt_P450_sf"/>
</dbReference>
<evidence type="ECO:0000256" key="2">
    <source>
        <dbReference type="ARBA" id="ARBA00004167"/>
    </source>
</evidence>
<dbReference type="SUPFAM" id="SSF48264">
    <property type="entry name" value="Cytochrome P450"/>
    <property type="match status" value="1"/>
</dbReference>